<name>A0A1M7YD65_9BACT</name>
<dbReference type="InterPro" id="IPR050859">
    <property type="entry name" value="Class-I_PLP-dep_aminotransf"/>
</dbReference>
<dbReference type="NCBIfam" id="NF006967">
    <property type="entry name" value="PRK09440.1-5"/>
    <property type="match status" value="1"/>
</dbReference>
<dbReference type="CDD" id="cd00609">
    <property type="entry name" value="AAT_like"/>
    <property type="match status" value="1"/>
</dbReference>
<evidence type="ECO:0000256" key="3">
    <source>
        <dbReference type="ARBA" id="ARBA00022679"/>
    </source>
</evidence>
<dbReference type="InterPro" id="IPR015424">
    <property type="entry name" value="PyrdxlP-dep_Trfase"/>
</dbReference>
<proteinExistence type="predicted"/>
<dbReference type="RefSeq" id="WP_073615004.1">
    <property type="nucleotide sequence ID" value="NZ_FRFE01000019.1"/>
</dbReference>
<dbReference type="EMBL" id="FRFE01000019">
    <property type="protein sequence ID" value="SHO50531.1"/>
    <property type="molecule type" value="Genomic_DNA"/>
</dbReference>
<dbReference type="AlphaFoldDB" id="A0A1M7YD65"/>
<keyword evidence="4" id="KW-0663">Pyridoxal phosphate</keyword>
<evidence type="ECO:0000313" key="7">
    <source>
        <dbReference type="Proteomes" id="UP000184603"/>
    </source>
</evidence>
<evidence type="ECO:0000313" key="6">
    <source>
        <dbReference type="EMBL" id="SHO50531.1"/>
    </source>
</evidence>
<dbReference type="GO" id="GO:0030170">
    <property type="term" value="F:pyridoxal phosphate binding"/>
    <property type="evidence" value="ECO:0007669"/>
    <property type="project" value="InterPro"/>
</dbReference>
<keyword evidence="6" id="KW-0670">Pyruvate</keyword>
<protein>
    <submittedName>
        <fullName evidence="6">Valine-pyruvate aminotransferase apoenzyme</fullName>
    </submittedName>
</protein>
<dbReference type="SUPFAM" id="SSF53383">
    <property type="entry name" value="PLP-dependent transferases"/>
    <property type="match status" value="1"/>
</dbReference>
<keyword evidence="3 6" id="KW-0808">Transferase</keyword>
<keyword evidence="7" id="KW-1185">Reference proteome</keyword>
<dbReference type="PANTHER" id="PTHR42790">
    <property type="entry name" value="AMINOTRANSFERASE"/>
    <property type="match status" value="1"/>
</dbReference>
<evidence type="ECO:0000259" key="5">
    <source>
        <dbReference type="Pfam" id="PF00155"/>
    </source>
</evidence>
<dbReference type="PANTHER" id="PTHR42790:SF4">
    <property type="entry name" value="VALINE--PYRUVATE AMINOTRANSFERASE"/>
    <property type="match status" value="1"/>
</dbReference>
<dbReference type="STRING" id="1121416.SAMN02745220_03513"/>
<dbReference type="OrthoDB" id="9808770at2"/>
<organism evidence="6 7">
    <name type="scientific">Desulfopila aestuarii DSM 18488</name>
    <dbReference type="NCBI Taxonomy" id="1121416"/>
    <lineage>
        <taxon>Bacteria</taxon>
        <taxon>Pseudomonadati</taxon>
        <taxon>Thermodesulfobacteriota</taxon>
        <taxon>Desulfobulbia</taxon>
        <taxon>Desulfobulbales</taxon>
        <taxon>Desulfocapsaceae</taxon>
        <taxon>Desulfopila</taxon>
    </lineage>
</organism>
<dbReference type="Proteomes" id="UP000184603">
    <property type="component" value="Unassembled WGS sequence"/>
</dbReference>
<evidence type="ECO:0000256" key="2">
    <source>
        <dbReference type="ARBA" id="ARBA00022576"/>
    </source>
</evidence>
<reference evidence="6 7" key="1">
    <citation type="submission" date="2016-12" db="EMBL/GenBank/DDBJ databases">
        <authorList>
            <person name="Song W.-J."/>
            <person name="Kurnit D.M."/>
        </authorList>
    </citation>
    <scope>NUCLEOTIDE SEQUENCE [LARGE SCALE GENOMIC DNA]</scope>
    <source>
        <strain evidence="6 7">DSM 18488</strain>
    </source>
</reference>
<gene>
    <name evidence="6" type="ORF">SAMN02745220_03513</name>
</gene>
<dbReference type="Pfam" id="PF00155">
    <property type="entry name" value="Aminotran_1_2"/>
    <property type="match status" value="1"/>
</dbReference>
<evidence type="ECO:0000256" key="4">
    <source>
        <dbReference type="ARBA" id="ARBA00022898"/>
    </source>
</evidence>
<evidence type="ECO:0000256" key="1">
    <source>
        <dbReference type="ARBA" id="ARBA00001933"/>
    </source>
</evidence>
<dbReference type="GO" id="GO:0005829">
    <property type="term" value="C:cytosol"/>
    <property type="evidence" value="ECO:0007669"/>
    <property type="project" value="TreeGrafter"/>
</dbReference>
<keyword evidence="2 6" id="KW-0032">Aminotransferase</keyword>
<dbReference type="NCBIfam" id="NF006964">
    <property type="entry name" value="PRK09440.1-2"/>
    <property type="match status" value="1"/>
</dbReference>
<accession>A0A1M7YD65</accession>
<sequence length="420" mass="46907">MKFSEFGQQLTCNAGILSLMDDLGEAKATGGDNMIMMGGGNPGVVPEFQDLLRKRLRDICDDPCQFHRLIGAYDPPQGESAFVAGLARMLRQELGWQLGPENICLTNGSQTAFFMLFNLFAGRYGDGTKKKICLPLAPEYIGYADLGITDDFFVSTRPVIEKLEDNLFKYHVDFDKLSIGPDIGAICVSRPTNPTGNVVTDEELARLDNLAKKHSIPLIVDNAYGVPFPSMVYGEATPIWNENMVVCFSLSKLGLPAVRTGIIVARPEITRALASMNAIMSLSPGSFGAVLAEGLVKSGDIIEISRRLIRPFYQQKMERALAVVRREFAGVPWRVHKPEGAMFLWLWFEEMPITSHELYERLKRRGVLVVSGHYFYPGIQDEWRHRDECIRATYSQNDDDVARGLAIIAEEVKKAYGLER</sequence>
<dbReference type="GO" id="GO:1901605">
    <property type="term" value="P:alpha-amino acid metabolic process"/>
    <property type="evidence" value="ECO:0007669"/>
    <property type="project" value="TreeGrafter"/>
</dbReference>
<feature type="domain" description="Aminotransferase class I/classII large" evidence="5">
    <location>
        <begin position="72"/>
        <end position="404"/>
    </location>
</feature>
<dbReference type="GO" id="GO:0009042">
    <property type="term" value="F:valine-pyruvate transaminase activity"/>
    <property type="evidence" value="ECO:0007669"/>
    <property type="project" value="TreeGrafter"/>
</dbReference>
<dbReference type="Gene3D" id="3.40.640.10">
    <property type="entry name" value="Type I PLP-dependent aspartate aminotransferase-like (Major domain)"/>
    <property type="match status" value="1"/>
</dbReference>
<comment type="cofactor">
    <cofactor evidence="1">
        <name>pyridoxal 5'-phosphate</name>
        <dbReference type="ChEBI" id="CHEBI:597326"/>
    </cofactor>
</comment>
<dbReference type="InterPro" id="IPR004839">
    <property type="entry name" value="Aminotransferase_I/II_large"/>
</dbReference>
<dbReference type="InterPro" id="IPR015421">
    <property type="entry name" value="PyrdxlP-dep_Trfase_major"/>
</dbReference>